<protein>
    <submittedName>
        <fullName evidence="3">Amidohydrolase</fullName>
    </submittedName>
</protein>
<dbReference type="SUPFAM" id="SSF51338">
    <property type="entry name" value="Composite domain of metallo-dependent hydrolases"/>
    <property type="match status" value="1"/>
</dbReference>
<name>A0ABT0UKM3_9ACTN</name>
<keyword evidence="4" id="KW-1185">Reference proteome</keyword>
<accession>A0ABT0UKM3</accession>
<reference evidence="3" key="1">
    <citation type="submission" date="2022-06" db="EMBL/GenBank/DDBJ databases">
        <title>Genome public.</title>
        <authorList>
            <person name="Sun Q."/>
        </authorList>
    </citation>
    <scope>NUCLEOTIDE SEQUENCE</scope>
    <source>
        <strain evidence="3">CWNU-1</strain>
    </source>
</reference>
<dbReference type="Gene3D" id="3.20.20.140">
    <property type="entry name" value="Metal-dependent hydrolases"/>
    <property type="match status" value="1"/>
</dbReference>
<dbReference type="RefSeq" id="WP_250918504.1">
    <property type="nucleotide sequence ID" value="NZ_JAMQAW010000007.1"/>
</dbReference>
<dbReference type="InterPro" id="IPR032466">
    <property type="entry name" value="Metal_Hydrolase"/>
</dbReference>
<evidence type="ECO:0000313" key="3">
    <source>
        <dbReference type="EMBL" id="MCM2388150.1"/>
    </source>
</evidence>
<comment type="caution">
    <text evidence="3">The sequence shown here is derived from an EMBL/GenBank/DDBJ whole genome shotgun (WGS) entry which is preliminary data.</text>
</comment>
<evidence type="ECO:0000313" key="4">
    <source>
        <dbReference type="Proteomes" id="UP001431429"/>
    </source>
</evidence>
<dbReference type="InterPro" id="IPR006680">
    <property type="entry name" value="Amidohydro-rel"/>
</dbReference>
<dbReference type="CDD" id="cd01298">
    <property type="entry name" value="ATZ_TRZ_like"/>
    <property type="match status" value="1"/>
</dbReference>
<feature type="domain" description="Amidohydrolase-related" evidence="2">
    <location>
        <begin position="60"/>
        <end position="410"/>
    </location>
</feature>
<dbReference type="PANTHER" id="PTHR43794">
    <property type="entry name" value="AMINOHYDROLASE SSNA-RELATED"/>
    <property type="match status" value="1"/>
</dbReference>
<dbReference type="InterPro" id="IPR050287">
    <property type="entry name" value="MTA/SAH_deaminase"/>
</dbReference>
<dbReference type="PANTHER" id="PTHR43794:SF11">
    <property type="entry name" value="AMIDOHYDROLASE-RELATED DOMAIN-CONTAINING PROTEIN"/>
    <property type="match status" value="1"/>
</dbReference>
<dbReference type="Gene3D" id="2.30.40.10">
    <property type="entry name" value="Urease, subunit C, domain 1"/>
    <property type="match status" value="1"/>
</dbReference>
<dbReference type="InterPro" id="IPR011059">
    <property type="entry name" value="Metal-dep_hydrolase_composite"/>
</dbReference>
<gene>
    <name evidence="3" type="ORF">NBG84_07475</name>
</gene>
<dbReference type="SUPFAM" id="SSF51556">
    <property type="entry name" value="Metallo-dependent hydrolases"/>
    <property type="match status" value="1"/>
</dbReference>
<sequence>MTKTLLRGGIVLTMEPGRRALDPGSVLFDDERILAVGSVEEVDSLPASAGAETVDVTGRVVMPGLHNTHLHSGLLRGTAESMSLWDWLKYHVDPAHKAMTPEIARAASELAYTEGVLAGTVSVLDMWRFLEGSAEVAGELGIRATLAPYVADLEPYTFFESLDSNRRLLEFVADRKDPLVRAWVGVEHWLYSTDAGIRDAVELARSAGTGFHTHSSESIFEVQESLTRFGRRPIEQFYNWGILGENAVVAHCVWLDDREIELLAKTGTSVAHCPCSNMKLSSGAAPLQRLRSAGVTVGLGTDGEKENNNLDLVEEMKFASLLQKVTTLDPSAGDPWDILEMATIEGARALGLASESGSLEVGKQADVITVDLRALHTTPILHGNDFNAAAHVVFSSSGRDVDNVWVAGRRIVADRALLTADVSTVRQRAQDAAEELFARVRALRRSGEVPVLPSAPEG</sequence>
<dbReference type="EMBL" id="JAMQAW010000007">
    <property type="protein sequence ID" value="MCM2388150.1"/>
    <property type="molecule type" value="Genomic_DNA"/>
</dbReference>
<evidence type="ECO:0000259" key="2">
    <source>
        <dbReference type="Pfam" id="PF01979"/>
    </source>
</evidence>
<evidence type="ECO:0000256" key="1">
    <source>
        <dbReference type="ARBA" id="ARBA00022801"/>
    </source>
</evidence>
<keyword evidence="1" id="KW-0378">Hydrolase</keyword>
<dbReference type="Pfam" id="PF01979">
    <property type="entry name" value="Amidohydro_1"/>
    <property type="match status" value="1"/>
</dbReference>
<dbReference type="Proteomes" id="UP001431429">
    <property type="component" value="Unassembled WGS sequence"/>
</dbReference>
<organism evidence="3 4">
    <name type="scientific">Streptomyces albipurpureus</name>
    <dbReference type="NCBI Taxonomy" id="2897419"/>
    <lineage>
        <taxon>Bacteria</taxon>
        <taxon>Bacillati</taxon>
        <taxon>Actinomycetota</taxon>
        <taxon>Actinomycetes</taxon>
        <taxon>Kitasatosporales</taxon>
        <taxon>Streptomycetaceae</taxon>
        <taxon>Streptomyces</taxon>
    </lineage>
</organism>
<proteinExistence type="predicted"/>